<dbReference type="SUPFAM" id="SSF54690">
    <property type="entry name" value="Molybdopterin synthase subunit MoaE"/>
    <property type="match status" value="1"/>
</dbReference>
<proteinExistence type="inferred from homology"/>
<evidence type="ECO:0000256" key="9">
    <source>
        <dbReference type="ARBA" id="ARBA00030407"/>
    </source>
</evidence>
<evidence type="ECO:0000256" key="10">
    <source>
        <dbReference type="ARBA" id="ARBA00030781"/>
    </source>
</evidence>
<comment type="caution">
    <text evidence="13">The sequence shown here is derived from an EMBL/GenBank/DDBJ whole genome shotgun (WGS) entry which is preliminary data.</text>
</comment>
<evidence type="ECO:0000256" key="8">
    <source>
        <dbReference type="ARBA" id="ARBA00029745"/>
    </source>
</evidence>
<dbReference type="CDD" id="cd00756">
    <property type="entry name" value="MoaE"/>
    <property type="match status" value="1"/>
</dbReference>
<evidence type="ECO:0000313" key="13">
    <source>
        <dbReference type="EMBL" id="MCF2513733.1"/>
    </source>
</evidence>
<dbReference type="InterPro" id="IPR036563">
    <property type="entry name" value="MoaE_sf"/>
</dbReference>
<evidence type="ECO:0000256" key="11">
    <source>
        <dbReference type="ARBA" id="ARBA00032474"/>
    </source>
</evidence>
<organism evidence="13 14">
    <name type="scientific">Sphingomonas cremea</name>
    <dbReference type="NCBI Taxonomy" id="2904799"/>
    <lineage>
        <taxon>Bacteria</taxon>
        <taxon>Pseudomonadati</taxon>
        <taxon>Pseudomonadota</taxon>
        <taxon>Alphaproteobacteria</taxon>
        <taxon>Sphingomonadales</taxon>
        <taxon>Sphingomonadaceae</taxon>
        <taxon>Sphingomonas</taxon>
    </lineage>
</organism>
<comment type="function">
    <text evidence="6">Converts molybdopterin precursor Z into molybdopterin. This requires the incorporation of two sulfur atoms into precursor Z to generate a dithiolene group. The sulfur is provided by MoaD.</text>
</comment>
<dbReference type="EC" id="2.8.1.12" evidence="3"/>
<evidence type="ECO:0000256" key="6">
    <source>
        <dbReference type="ARBA" id="ARBA00025448"/>
    </source>
</evidence>
<dbReference type="RefSeq" id="WP_235066233.1">
    <property type="nucleotide sequence ID" value="NZ_JAKFGM010000001.1"/>
</dbReference>
<dbReference type="InterPro" id="IPR003448">
    <property type="entry name" value="Mopterin_biosynth_MoaE"/>
</dbReference>
<dbReference type="Proteomes" id="UP001139410">
    <property type="component" value="Unassembled WGS sequence"/>
</dbReference>
<dbReference type="AlphaFoldDB" id="A0A9X1QHE3"/>
<evidence type="ECO:0000313" key="14">
    <source>
        <dbReference type="Proteomes" id="UP001139410"/>
    </source>
</evidence>
<evidence type="ECO:0000256" key="12">
    <source>
        <dbReference type="ARBA" id="ARBA00049878"/>
    </source>
</evidence>
<dbReference type="Pfam" id="PF02391">
    <property type="entry name" value="MoaE"/>
    <property type="match status" value="1"/>
</dbReference>
<comment type="catalytic activity">
    <reaction evidence="12">
        <text>2 [molybdopterin-synthase sulfur-carrier protein]-C-terminal-Gly-aminoethanethioate + cyclic pyranopterin phosphate + H2O = molybdopterin + 2 [molybdopterin-synthase sulfur-carrier protein]-C-terminal Gly-Gly + 2 H(+)</text>
        <dbReference type="Rhea" id="RHEA:26333"/>
        <dbReference type="Rhea" id="RHEA-COMP:12202"/>
        <dbReference type="Rhea" id="RHEA-COMP:19907"/>
        <dbReference type="ChEBI" id="CHEBI:15377"/>
        <dbReference type="ChEBI" id="CHEBI:15378"/>
        <dbReference type="ChEBI" id="CHEBI:58698"/>
        <dbReference type="ChEBI" id="CHEBI:59648"/>
        <dbReference type="ChEBI" id="CHEBI:90778"/>
        <dbReference type="ChEBI" id="CHEBI:232372"/>
        <dbReference type="EC" id="2.8.1.12"/>
    </reaction>
</comment>
<evidence type="ECO:0000256" key="2">
    <source>
        <dbReference type="ARBA" id="ARBA00005426"/>
    </source>
</evidence>
<protein>
    <recommendedName>
        <fullName evidence="4">Molybdopterin synthase catalytic subunit</fullName>
        <ecNumber evidence="3">2.8.1.12</ecNumber>
    </recommendedName>
    <alternativeName>
        <fullName evidence="10">MPT synthase subunit 2</fullName>
    </alternativeName>
    <alternativeName>
        <fullName evidence="8">Molybdenum cofactor biosynthesis protein E</fullName>
    </alternativeName>
    <alternativeName>
        <fullName evidence="9">Molybdopterin-converting factor large subunit</fullName>
    </alternativeName>
    <alternativeName>
        <fullName evidence="11">Molybdopterin-converting factor subunit 2</fullName>
    </alternativeName>
</protein>
<dbReference type="GO" id="GO:0030366">
    <property type="term" value="F:molybdopterin synthase activity"/>
    <property type="evidence" value="ECO:0007669"/>
    <property type="project" value="UniProtKB-EC"/>
</dbReference>
<keyword evidence="14" id="KW-1185">Reference proteome</keyword>
<comment type="pathway">
    <text evidence="1">Cofactor biosynthesis; molybdopterin biosynthesis.</text>
</comment>
<evidence type="ECO:0000256" key="7">
    <source>
        <dbReference type="ARBA" id="ARBA00026066"/>
    </source>
</evidence>
<accession>A0A9X1QHE3</accession>
<dbReference type="GO" id="GO:0006777">
    <property type="term" value="P:Mo-molybdopterin cofactor biosynthetic process"/>
    <property type="evidence" value="ECO:0007669"/>
    <property type="project" value="UniProtKB-KW"/>
</dbReference>
<keyword evidence="5" id="KW-0501">Molybdenum cofactor biosynthesis</keyword>
<name>A0A9X1QHE3_9SPHN</name>
<dbReference type="Gene3D" id="3.90.1170.40">
    <property type="entry name" value="Molybdopterin biosynthesis MoaE subunit"/>
    <property type="match status" value="1"/>
</dbReference>
<dbReference type="PANTHER" id="PTHR23404">
    <property type="entry name" value="MOLYBDOPTERIN SYNTHASE RELATED"/>
    <property type="match status" value="1"/>
</dbReference>
<evidence type="ECO:0000256" key="4">
    <source>
        <dbReference type="ARBA" id="ARBA00013858"/>
    </source>
</evidence>
<comment type="subunit">
    <text evidence="7">Heterotetramer of 2 MoaD subunits and 2 MoaE subunits. Also stable as homodimer. The enzyme changes between these two forms during catalysis.</text>
</comment>
<reference evidence="13" key="1">
    <citation type="submission" date="2022-01" db="EMBL/GenBank/DDBJ databases">
        <authorList>
            <person name="Jo J.-H."/>
            <person name="Im W.-T."/>
        </authorList>
    </citation>
    <scope>NUCLEOTIDE SEQUENCE</scope>
    <source>
        <strain evidence="13">G124</strain>
    </source>
</reference>
<evidence type="ECO:0000256" key="5">
    <source>
        <dbReference type="ARBA" id="ARBA00023150"/>
    </source>
</evidence>
<sequence length="153" mass="16817">MQCKTRLATERFDPNGEYATFQSTLVDEGAIVTFVGVARPQSAAGGKVTGLFLDHHPRLTEASLNEIAVDAGRRFDVSAISVVHRCGNVSPGEAIVFVATAALHRRAAFEAAEYAMDRLKTEAVLWKREDAVDGSRWIEPTITDQVDRARWSK</sequence>
<dbReference type="EMBL" id="JAKFGM010000001">
    <property type="protein sequence ID" value="MCF2513733.1"/>
    <property type="molecule type" value="Genomic_DNA"/>
</dbReference>
<evidence type="ECO:0000256" key="3">
    <source>
        <dbReference type="ARBA" id="ARBA00011950"/>
    </source>
</evidence>
<gene>
    <name evidence="13" type="ORF">LVY65_01445</name>
</gene>
<comment type="similarity">
    <text evidence="2">Belongs to the MoaE family.</text>
</comment>
<evidence type="ECO:0000256" key="1">
    <source>
        <dbReference type="ARBA" id="ARBA00005046"/>
    </source>
</evidence>